<dbReference type="PROSITE" id="PS01031">
    <property type="entry name" value="SHSP"/>
    <property type="match status" value="1"/>
</dbReference>
<evidence type="ECO:0000256" key="2">
    <source>
        <dbReference type="RuleBase" id="RU003616"/>
    </source>
</evidence>
<dbReference type="SUPFAM" id="SSF49764">
    <property type="entry name" value="HSP20-like chaperones"/>
    <property type="match status" value="1"/>
</dbReference>
<keyword evidence="5" id="KW-1185">Reference proteome</keyword>
<organism evidence="4 5">
    <name type="scientific">Oryzomonas sagensis</name>
    <dbReference type="NCBI Taxonomy" id="2603857"/>
    <lineage>
        <taxon>Bacteria</taxon>
        <taxon>Pseudomonadati</taxon>
        <taxon>Thermodesulfobacteriota</taxon>
        <taxon>Desulfuromonadia</taxon>
        <taxon>Geobacterales</taxon>
        <taxon>Geobacteraceae</taxon>
        <taxon>Oryzomonas</taxon>
    </lineage>
</organism>
<evidence type="ECO:0000259" key="3">
    <source>
        <dbReference type="PROSITE" id="PS01031"/>
    </source>
</evidence>
<dbReference type="CDD" id="cd06464">
    <property type="entry name" value="ACD_sHsps-like"/>
    <property type="match status" value="1"/>
</dbReference>
<evidence type="ECO:0000256" key="1">
    <source>
        <dbReference type="PROSITE-ProRule" id="PRU00285"/>
    </source>
</evidence>
<gene>
    <name evidence="4" type="ORF">F6V30_06895</name>
</gene>
<dbReference type="Pfam" id="PF00011">
    <property type="entry name" value="HSP20"/>
    <property type="match status" value="1"/>
</dbReference>
<name>A0ABQ6TU28_9BACT</name>
<sequence length="255" mass="28663">MACFVIIAYIIEDRPHNVSAAGERNKNEQICSSIEYCSVSQSNKNMSREEGPISGEFDGAMTAGCAGWRRLVLNCARPLNVCLDFVEGNVYLSASPGVSFIINGRQGGYMPRFSRRQPFQQELFGRHLGEIRDLLDALELRDVFGEGENRPPVDMYETCDEIVLEFDLPGFRIEDISLTQHGATLVLEAHRPCEQAAGDAHYVCLERGYGRFHHALHIPGCIDTCAIKAEYRYGVLRVRYPKTGDRQVTIKEIQD</sequence>
<comment type="caution">
    <text evidence="4">The sequence shown here is derived from an EMBL/GenBank/DDBJ whole genome shotgun (WGS) entry which is preliminary data.</text>
</comment>
<evidence type="ECO:0000313" key="4">
    <source>
        <dbReference type="EMBL" id="KAB0672284.1"/>
    </source>
</evidence>
<dbReference type="PANTHER" id="PTHR11527">
    <property type="entry name" value="HEAT-SHOCK PROTEIN 20 FAMILY MEMBER"/>
    <property type="match status" value="1"/>
</dbReference>
<dbReference type="Gene3D" id="2.60.40.790">
    <property type="match status" value="1"/>
</dbReference>
<protein>
    <submittedName>
        <fullName evidence="4">Hsp20/alpha crystallin family protein</fullName>
    </submittedName>
</protein>
<reference evidence="4 5" key="1">
    <citation type="journal article" date="2020" name="Microorganisms">
        <title>Description of Three Novel Members in the Family Geobacteraceae, Oryzomonas japonicum gen. nov., sp. nov., Oryzomonas sagensis sp. nov., and Oryzomonas ruber sp. nov.</title>
        <authorList>
            <person name="Xu Z."/>
            <person name="Masuda Y."/>
            <person name="Hayakawa C."/>
            <person name="Ushijima N."/>
            <person name="Kawano K."/>
            <person name="Shiratori Y."/>
            <person name="Senoo K."/>
            <person name="Itoh H."/>
        </authorList>
    </citation>
    <scope>NUCLEOTIDE SEQUENCE [LARGE SCALE GENOMIC DNA]</scope>
    <source>
        <strain evidence="4 5">Red100</strain>
    </source>
</reference>
<dbReference type="EMBL" id="VZRA01000001">
    <property type="protein sequence ID" value="KAB0672284.1"/>
    <property type="molecule type" value="Genomic_DNA"/>
</dbReference>
<dbReference type="Proteomes" id="UP000798046">
    <property type="component" value="Unassembled WGS sequence"/>
</dbReference>
<dbReference type="InterPro" id="IPR002068">
    <property type="entry name" value="A-crystallin/Hsp20_dom"/>
</dbReference>
<feature type="domain" description="SHSP" evidence="3">
    <location>
        <begin position="144"/>
        <end position="255"/>
    </location>
</feature>
<comment type="similarity">
    <text evidence="1 2">Belongs to the small heat shock protein (HSP20) family.</text>
</comment>
<accession>A0ABQ6TU28</accession>
<dbReference type="InterPro" id="IPR008978">
    <property type="entry name" value="HSP20-like_chaperone"/>
</dbReference>
<evidence type="ECO:0000313" key="5">
    <source>
        <dbReference type="Proteomes" id="UP000798046"/>
    </source>
</evidence>
<dbReference type="InterPro" id="IPR031107">
    <property type="entry name" value="Small_HSP"/>
</dbReference>
<proteinExistence type="inferred from homology"/>